<feature type="repeat" description="ANK" evidence="1">
    <location>
        <begin position="41"/>
        <end position="73"/>
    </location>
</feature>
<dbReference type="InterPro" id="IPR036047">
    <property type="entry name" value="F-box-like_dom_sf"/>
</dbReference>
<proteinExistence type="predicted"/>
<dbReference type="SUPFAM" id="SSF48403">
    <property type="entry name" value="Ankyrin repeat"/>
    <property type="match status" value="1"/>
</dbReference>
<feature type="compositionally biased region" description="Basic and acidic residues" evidence="2">
    <location>
        <begin position="206"/>
        <end position="223"/>
    </location>
</feature>
<dbReference type="SUPFAM" id="SSF81383">
    <property type="entry name" value="F-box domain"/>
    <property type="match status" value="1"/>
</dbReference>
<gene>
    <name evidence="4" type="ORF">KFE25_013383</name>
</gene>
<dbReference type="Gene3D" id="1.20.1280.50">
    <property type="match status" value="1"/>
</dbReference>
<dbReference type="OrthoDB" id="341259at2759"/>
<protein>
    <recommendedName>
        <fullName evidence="3">F-box domain-containing protein</fullName>
    </recommendedName>
</protein>
<sequence>MHPGAQLAFDAVRADAWTIVERLLEGHAVAQGNAPQLVDENGNALLHVAAFCGASDSVHVLLRHGADPTALNAHEQSALDLAFLSGHHAIVQLLRTGGAASGTSLAGQTEATSDVFAQPELTLRALPLEMHVRILRCLDLADVLRCARVCRRFAKALDDHWLWESLCWSHFHCDSLQARRGLCTWKDVYKEQYVCHRAQARHREQRKAERAPHAERSGRRAEPDQFGSPRIVPTMASSLEELFEPLPM</sequence>
<evidence type="ECO:0000256" key="2">
    <source>
        <dbReference type="SAM" id="MobiDB-lite"/>
    </source>
</evidence>
<dbReference type="SMART" id="SM00248">
    <property type="entry name" value="ANK"/>
    <property type="match status" value="2"/>
</dbReference>
<dbReference type="Pfam" id="PF12937">
    <property type="entry name" value="F-box-like"/>
    <property type="match status" value="1"/>
</dbReference>
<dbReference type="CDD" id="cd09917">
    <property type="entry name" value="F-box_SF"/>
    <property type="match status" value="1"/>
</dbReference>
<dbReference type="SMART" id="SM00256">
    <property type="entry name" value="FBOX"/>
    <property type="match status" value="1"/>
</dbReference>
<comment type="caution">
    <text evidence="4">The sequence shown here is derived from an EMBL/GenBank/DDBJ whole genome shotgun (WGS) entry which is preliminary data.</text>
</comment>
<dbReference type="Gene3D" id="1.25.40.20">
    <property type="entry name" value="Ankyrin repeat-containing domain"/>
    <property type="match status" value="1"/>
</dbReference>
<dbReference type="Proteomes" id="UP000751190">
    <property type="component" value="Unassembled WGS sequence"/>
</dbReference>
<feature type="domain" description="F-box" evidence="3">
    <location>
        <begin position="120"/>
        <end position="166"/>
    </location>
</feature>
<dbReference type="GO" id="GO:1903599">
    <property type="term" value="P:positive regulation of autophagy of mitochondrion"/>
    <property type="evidence" value="ECO:0007669"/>
    <property type="project" value="TreeGrafter"/>
</dbReference>
<dbReference type="PROSITE" id="PS50088">
    <property type="entry name" value="ANK_REPEAT"/>
    <property type="match status" value="1"/>
</dbReference>
<dbReference type="InterPro" id="IPR036770">
    <property type="entry name" value="Ankyrin_rpt-contain_sf"/>
</dbReference>
<evidence type="ECO:0000259" key="3">
    <source>
        <dbReference type="PROSITE" id="PS50181"/>
    </source>
</evidence>
<evidence type="ECO:0000313" key="5">
    <source>
        <dbReference type="Proteomes" id="UP000751190"/>
    </source>
</evidence>
<name>A0A8J5XUR0_DIALT</name>
<reference evidence="4" key="1">
    <citation type="submission" date="2021-05" db="EMBL/GenBank/DDBJ databases">
        <title>The genome of the haptophyte Pavlova lutheri (Diacronema luteri, Pavlovales) - a model for lipid biosynthesis in eukaryotic algae.</title>
        <authorList>
            <person name="Hulatt C.J."/>
            <person name="Posewitz M.C."/>
        </authorList>
    </citation>
    <scope>NUCLEOTIDE SEQUENCE</scope>
    <source>
        <strain evidence="4">NIVA-4/92</strain>
    </source>
</reference>
<dbReference type="Pfam" id="PF12796">
    <property type="entry name" value="Ank_2"/>
    <property type="match status" value="1"/>
</dbReference>
<dbReference type="InterPro" id="IPR001810">
    <property type="entry name" value="F-box_dom"/>
</dbReference>
<dbReference type="GO" id="GO:0019901">
    <property type="term" value="F:protein kinase binding"/>
    <property type="evidence" value="ECO:0007669"/>
    <property type="project" value="InterPro"/>
</dbReference>
<organism evidence="4 5">
    <name type="scientific">Diacronema lutheri</name>
    <name type="common">Unicellular marine alga</name>
    <name type="synonym">Monochrysis lutheri</name>
    <dbReference type="NCBI Taxonomy" id="2081491"/>
    <lineage>
        <taxon>Eukaryota</taxon>
        <taxon>Haptista</taxon>
        <taxon>Haptophyta</taxon>
        <taxon>Pavlovophyceae</taxon>
        <taxon>Pavlovales</taxon>
        <taxon>Pavlovaceae</taxon>
        <taxon>Diacronema</taxon>
    </lineage>
</organism>
<dbReference type="AlphaFoldDB" id="A0A8J5XUR0"/>
<dbReference type="InterPro" id="IPR047118">
    <property type="entry name" value="Fbxo7"/>
</dbReference>
<dbReference type="PROSITE" id="PS50297">
    <property type="entry name" value="ANK_REP_REGION"/>
    <property type="match status" value="1"/>
</dbReference>
<feature type="region of interest" description="Disordered" evidence="2">
    <location>
        <begin position="204"/>
        <end position="232"/>
    </location>
</feature>
<keyword evidence="5" id="KW-1185">Reference proteome</keyword>
<evidence type="ECO:0000313" key="4">
    <source>
        <dbReference type="EMBL" id="KAG8468300.1"/>
    </source>
</evidence>
<dbReference type="InterPro" id="IPR002110">
    <property type="entry name" value="Ankyrin_rpt"/>
</dbReference>
<keyword evidence="1" id="KW-0040">ANK repeat</keyword>
<accession>A0A8J5XUR0</accession>
<dbReference type="PROSITE" id="PS50181">
    <property type="entry name" value="FBOX"/>
    <property type="match status" value="1"/>
</dbReference>
<dbReference type="PANTHER" id="PTHR15537">
    <property type="entry name" value="F-BOX ONLY PROTEIN 7"/>
    <property type="match status" value="1"/>
</dbReference>
<dbReference type="EMBL" id="JAGTXO010000004">
    <property type="protein sequence ID" value="KAG8468300.1"/>
    <property type="molecule type" value="Genomic_DNA"/>
</dbReference>
<evidence type="ECO:0000256" key="1">
    <source>
        <dbReference type="PROSITE-ProRule" id="PRU00023"/>
    </source>
</evidence>
<dbReference type="PANTHER" id="PTHR15537:SF2">
    <property type="entry name" value="F-BOX ONLY PROTEIN 7"/>
    <property type="match status" value="1"/>
</dbReference>